<dbReference type="Gene3D" id="3.40.50.720">
    <property type="entry name" value="NAD(P)-binding Rossmann-like Domain"/>
    <property type="match status" value="1"/>
</dbReference>
<dbReference type="SMART" id="SM00822">
    <property type="entry name" value="PKS_KR"/>
    <property type="match status" value="1"/>
</dbReference>
<dbReference type="PRINTS" id="PR00081">
    <property type="entry name" value="GDHRDH"/>
</dbReference>
<dbReference type="InterPro" id="IPR036291">
    <property type="entry name" value="NAD(P)-bd_dom_sf"/>
</dbReference>
<keyword evidence="2" id="KW-0560">Oxidoreductase</keyword>
<dbReference type="PRINTS" id="PR00080">
    <property type="entry name" value="SDRFAMILY"/>
</dbReference>
<dbReference type="Proteomes" id="UP000185696">
    <property type="component" value="Unassembled WGS sequence"/>
</dbReference>
<comment type="caution">
    <text evidence="4">The sequence shown here is derived from an EMBL/GenBank/DDBJ whole genome shotgun (WGS) entry which is preliminary data.</text>
</comment>
<dbReference type="PANTHER" id="PTHR43639">
    <property type="entry name" value="OXIDOREDUCTASE, SHORT-CHAIN DEHYDROGENASE/REDUCTASE FAMILY (AFU_ORTHOLOGUE AFUA_5G02870)"/>
    <property type="match status" value="1"/>
</dbReference>
<evidence type="ECO:0000313" key="5">
    <source>
        <dbReference type="Proteomes" id="UP000185696"/>
    </source>
</evidence>
<dbReference type="GO" id="GO:0016491">
    <property type="term" value="F:oxidoreductase activity"/>
    <property type="evidence" value="ECO:0007669"/>
    <property type="project" value="UniProtKB-KW"/>
</dbReference>
<evidence type="ECO:0000256" key="2">
    <source>
        <dbReference type="ARBA" id="ARBA00023002"/>
    </source>
</evidence>
<dbReference type="EMBL" id="MSIF01000019">
    <property type="protein sequence ID" value="OLF06797.1"/>
    <property type="molecule type" value="Genomic_DNA"/>
</dbReference>
<evidence type="ECO:0000313" key="4">
    <source>
        <dbReference type="EMBL" id="OLF06797.1"/>
    </source>
</evidence>
<reference evidence="4 5" key="1">
    <citation type="submission" date="2016-12" db="EMBL/GenBank/DDBJ databases">
        <title>The draft genome sequence of Actinophytocola xinjiangensis.</title>
        <authorList>
            <person name="Wang W."/>
            <person name="Yuan L."/>
        </authorList>
    </citation>
    <scope>NUCLEOTIDE SEQUENCE [LARGE SCALE GENOMIC DNA]</scope>
    <source>
        <strain evidence="4 5">CGMCC 4.4663</strain>
    </source>
</reference>
<feature type="domain" description="Ketoreductase" evidence="3">
    <location>
        <begin position="13"/>
        <end position="199"/>
    </location>
</feature>
<gene>
    <name evidence="4" type="ORF">BLA60_30060</name>
</gene>
<dbReference type="AlphaFoldDB" id="A0A7Z0WIB8"/>
<dbReference type="RefSeq" id="WP_075136398.1">
    <property type="nucleotide sequence ID" value="NZ_MSIF01000019.1"/>
</dbReference>
<accession>A0A7Z0WIB8</accession>
<evidence type="ECO:0000256" key="1">
    <source>
        <dbReference type="ARBA" id="ARBA00006484"/>
    </source>
</evidence>
<dbReference type="SUPFAM" id="SSF51735">
    <property type="entry name" value="NAD(P)-binding Rossmann-fold domains"/>
    <property type="match status" value="1"/>
</dbReference>
<protein>
    <submittedName>
        <fullName evidence="4">Short-chain dehydrogenase</fullName>
    </submittedName>
</protein>
<dbReference type="PANTHER" id="PTHR43639:SF1">
    <property type="entry name" value="SHORT-CHAIN DEHYDROGENASE_REDUCTASE FAMILY PROTEIN"/>
    <property type="match status" value="1"/>
</dbReference>
<evidence type="ECO:0000259" key="3">
    <source>
        <dbReference type="SMART" id="SM00822"/>
    </source>
</evidence>
<organism evidence="4 5">
    <name type="scientific">Actinophytocola xinjiangensis</name>
    <dbReference type="NCBI Taxonomy" id="485602"/>
    <lineage>
        <taxon>Bacteria</taxon>
        <taxon>Bacillati</taxon>
        <taxon>Actinomycetota</taxon>
        <taxon>Actinomycetes</taxon>
        <taxon>Pseudonocardiales</taxon>
        <taxon>Pseudonocardiaceae</taxon>
    </lineage>
</organism>
<sequence>MPDPALPDLTGTATLVTGASGGIGAGIALRFAQAGSAVAVHYHRDRDRAQSVVRRIEDLGATATALTADLTDEHACADLVRAAADWAGRLDTLVNCAGIQPVRPLPELSAADWRAMLDTTLTSAHLCTQAAARIMTGHGGSIVHIASIEALQPAPGHAHYSSAKAGLVMHARAAALEYGRHGIRVNAVSPGLIDRPGLETDWPAGVDRWRTAAPLTRLGTPADVANACVFLASPLATWITGHNLVVDGGVSAHPTW</sequence>
<dbReference type="FunFam" id="3.40.50.720:FF:000084">
    <property type="entry name" value="Short-chain dehydrogenase reductase"/>
    <property type="match status" value="1"/>
</dbReference>
<dbReference type="InterPro" id="IPR057326">
    <property type="entry name" value="KR_dom"/>
</dbReference>
<keyword evidence="5" id="KW-1185">Reference proteome</keyword>
<proteinExistence type="inferred from homology"/>
<comment type="similarity">
    <text evidence="1">Belongs to the short-chain dehydrogenases/reductases (SDR) family.</text>
</comment>
<dbReference type="Pfam" id="PF13561">
    <property type="entry name" value="adh_short_C2"/>
    <property type="match status" value="1"/>
</dbReference>
<name>A0A7Z0WIB8_9PSEU</name>
<dbReference type="InterPro" id="IPR002347">
    <property type="entry name" value="SDR_fam"/>
</dbReference>